<dbReference type="PROSITE" id="PS51708">
    <property type="entry name" value="CHAD"/>
    <property type="match status" value="1"/>
</dbReference>
<dbReference type="RefSeq" id="WP_015798327.1">
    <property type="nucleotide sequence ID" value="NC_013124.1"/>
</dbReference>
<dbReference type="STRING" id="525909.Afer_0893"/>
<name>C7LYN0_ACIFD</name>
<dbReference type="HOGENOM" id="CLU_989119_0_0_11"/>
<dbReference type="EMBL" id="CP001631">
    <property type="protein sequence ID" value="ACU53838.1"/>
    <property type="molecule type" value="Genomic_DNA"/>
</dbReference>
<reference evidence="2 3" key="1">
    <citation type="journal article" date="2009" name="Stand. Genomic Sci.">
        <title>Complete genome sequence of Acidimicrobium ferrooxidans type strain (ICP).</title>
        <authorList>
            <person name="Clum A."/>
            <person name="Nolan M."/>
            <person name="Lang E."/>
            <person name="Glavina Del Rio T."/>
            <person name="Tice H."/>
            <person name="Copeland A."/>
            <person name="Cheng J.F."/>
            <person name="Lucas S."/>
            <person name="Chen F."/>
            <person name="Bruce D."/>
            <person name="Goodwin L."/>
            <person name="Pitluck S."/>
            <person name="Ivanova N."/>
            <person name="Mavrommatis K."/>
            <person name="Mikhailova N."/>
            <person name="Pati A."/>
            <person name="Chen A."/>
            <person name="Palaniappan K."/>
            <person name="Goker M."/>
            <person name="Spring S."/>
            <person name="Land M."/>
            <person name="Hauser L."/>
            <person name="Chang Y.J."/>
            <person name="Jeffries C.C."/>
            <person name="Chain P."/>
            <person name="Bristow J."/>
            <person name="Eisen J.A."/>
            <person name="Markowitz V."/>
            <person name="Hugenholtz P."/>
            <person name="Kyrpides N.C."/>
            <person name="Klenk H.P."/>
            <person name="Lapidus A."/>
        </authorList>
    </citation>
    <scope>NUCLEOTIDE SEQUENCE [LARGE SCALE GENOMIC DNA]</scope>
    <source>
        <strain evidence="3">DSM 10331 / JCM 15462 / NBRC 103882 / ICP</strain>
    </source>
</reference>
<dbReference type="KEGG" id="afo:Afer_0893"/>
<dbReference type="SMART" id="SM00880">
    <property type="entry name" value="CHAD"/>
    <property type="match status" value="1"/>
</dbReference>
<protein>
    <submittedName>
        <fullName evidence="2">CHAD domain containing protein</fullName>
    </submittedName>
</protein>
<evidence type="ECO:0000313" key="3">
    <source>
        <dbReference type="Proteomes" id="UP000000771"/>
    </source>
</evidence>
<dbReference type="InterPro" id="IPR007899">
    <property type="entry name" value="CHAD_dom"/>
</dbReference>
<gene>
    <name evidence="2" type="ordered locus">Afer_0893</name>
</gene>
<evidence type="ECO:0000259" key="1">
    <source>
        <dbReference type="PROSITE" id="PS51708"/>
    </source>
</evidence>
<dbReference type="InterPro" id="IPR038186">
    <property type="entry name" value="CHAD_dom_sf"/>
</dbReference>
<evidence type="ECO:0000313" key="2">
    <source>
        <dbReference type="EMBL" id="ACU53838.1"/>
    </source>
</evidence>
<dbReference type="Proteomes" id="UP000000771">
    <property type="component" value="Chromosome"/>
</dbReference>
<dbReference type="AlphaFoldDB" id="C7LYN0"/>
<proteinExistence type="predicted"/>
<dbReference type="Gene3D" id="1.40.20.10">
    <property type="entry name" value="CHAD domain"/>
    <property type="match status" value="1"/>
</dbReference>
<organism evidence="2 3">
    <name type="scientific">Acidimicrobium ferrooxidans (strain DSM 10331 / JCM 15462 / NBRC 103882 / ICP)</name>
    <dbReference type="NCBI Taxonomy" id="525909"/>
    <lineage>
        <taxon>Bacteria</taxon>
        <taxon>Bacillati</taxon>
        <taxon>Actinomycetota</taxon>
        <taxon>Acidimicrobiia</taxon>
        <taxon>Acidimicrobiales</taxon>
        <taxon>Acidimicrobiaceae</taxon>
        <taxon>Acidimicrobium</taxon>
    </lineage>
</organism>
<dbReference type="PANTHER" id="PTHR39339:SF1">
    <property type="entry name" value="CHAD DOMAIN-CONTAINING PROTEIN"/>
    <property type="match status" value="1"/>
</dbReference>
<dbReference type="PANTHER" id="PTHR39339">
    <property type="entry name" value="SLR1444 PROTEIN"/>
    <property type="match status" value="1"/>
</dbReference>
<accession>C7LYN0</accession>
<dbReference type="Pfam" id="PF05235">
    <property type="entry name" value="CHAD"/>
    <property type="match status" value="1"/>
</dbReference>
<sequence length="281" mass="30548">MRTRVVIDPEVWPSVAAHLAETRAALEELLIALERRTTPDLVHDARAALRRAAVAEALIGTAPAPSVGRHGASPLTRLANQLASVRDLDVAATILPARPDLAAERTKRAERLPELARAARVCLPGPTSTPDTRRVVDLEALVRSWQRRARRAAQRPGMDELHALRRSARRLRLASELLAPIAPATSVRLRRRALALTTHLGRAHDLQIAALLLERSTRSTARLLARRATKLARGWQPLAVRTSTELDGWLCALSSRNSAPTILASTLVSGGADDTLLDVEP</sequence>
<feature type="domain" description="CHAD" evidence="1">
    <location>
        <begin position="8"/>
        <end position="268"/>
    </location>
</feature>
<keyword evidence="3" id="KW-1185">Reference proteome</keyword>